<organism evidence="2 3">
    <name type="scientific">Burkholderia pseudomallei (strain 1026b)</name>
    <dbReference type="NCBI Taxonomy" id="884204"/>
    <lineage>
        <taxon>Bacteria</taxon>
        <taxon>Pseudomonadati</taxon>
        <taxon>Pseudomonadota</taxon>
        <taxon>Betaproteobacteria</taxon>
        <taxon>Burkholderiales</taxon>
        <taxon>Burkholderiaceae</taxon>
        <taxon>Burkholderia</taxon>
        <taxon>pseudomallei group</taxon>
    </lineage>
</organism>
<evidence type="ECO:0000313" key="3">
    <source>
        <dbReference type="Proteomes" id="UP000010087"/>
    </source>
</evidence>
<dbReference type="KEGG" id="bpz:BP1026B_II2222"/>
<evidence type="ECO:0000313" key="2">
    <source>
        <dbReference type="EMBL" id="AFI70438.1"/>
    </source>
</evidence>
<proteinExistence type="predicted"/>
<name>A0A0H3HVP2_BURP2</name>
<dbReference type="Proteomes" id="UP000010087">
    <property type="component" value="Chromosome 2"/>
</dbReference>
<feature type="region of interest" description="Disordered" evidence="1">
    <location>
        <begin position="82"/>
        <end position="105"/>
    </location>
</feature>
<sequence length="113" mass="12222">MARRNQAGHHELQAPIGQTGQALYAGIGYGRVWGPQPVALVGTQLAGAVIGVKGTVLNAGSRSISLQYRRRAKGGTFVVNTEMQSSGAREPRSAAQRRHQPVDHRAQYGCWRM</sequence>
<gene>
    <name evidence="2" type="ordered locus">BP1026B_II2222</name>
</gene>
<protein>
    <submittedName>
        <fullName evidence="2">Polypeptide-transport-associated domain protein ShlB-type</fullName>
    </submittedName>
</protein>
<reference evidence="2 3" key="1">
    <citation type="journal article" date="2012" name="PLoS ONE">
        <title>Evolution of Burkholderia pseudomallei in recurrent melioidosis.</title>
        <authorList>
            <person name="Hayden H.S."/>
            <person name="Lim R."/>
            <person name="Brittnacher M.J."/>
            <person name="Sims E.H."/>
            <person name="Ramage E.R."/>
            <person name="Fong C."/>
            <person name="Wu Z."/>
            <person name="Crist E."/>
            <person name="Chang J."/>
            <person name="Zhou Y."/>
            <person name="Radey M."/>
            <person name="Rohmer L."/>
            <person name="Haugen E."/>
            <person name="Gillett W."/>
            <person name="Wuthiekanun V."/>
            <person name="Peacock S.J."/>
            <person name="Kaul R."/>
            <person name="Miller S.I."/>
            <person name="Manoil C."/>
            <person name="Jacobs M.A."/>
        </authorList>
    </citation>
    <scope>NUCLEOTIDE SEQUENCE [LARGE SCALE GENOMIC DNA]</scope>
    <source>
        <strain evidence="2 3">1026b</strain>
    </source>
</reference>
<dbReference type="AlphaFoldDB" id="A0A0H3HVP2"/>
<accession>A0A0H3HVP2</accession>
<evidence type="ECO:0000256" key="1">
    <source>
        <dbReference type="SAM" id="MobiDB-lite"/>
    </source>
</evidence>
<dbReference type="EMBL" id="CP002834">
    <property type="protein sequence ID" value="AFI70438.1"/>
    <property type="molecule type" value="Genomic_DNA"/>
</dbReference>